<evidence type="ECO:0008006" key="3">
    <source>
        <dbReference type="Google" id="ProtNLM"/>
    </source>
</evidence>
<sequence length="341" mass="37070">MKKLDTDKLLKVLAMAGSDQDGEALAALRKAQGMLKDAGKTFGDLTVKGQDRATKAKPSPAAGPTIVDIFAGFDDHMEAKQPGWKAKQAEARAERTRREADERAAAIARYGSLEQAKQPCPREQRLNEATAHLKRTISKEYANGTFDVDSLDGWTGGFDDKMPDSVMAAVAGAYPMPSTLRDARDEALYWTGRNRELERVWTEPGSIFGADSYLGLAADARRMLVDDLWRKGPIATLDDLQVRIECAASEEWRDLASDAMPGILEAFNRLVPNAPVEGISPVIWKAPLRLVLKDVPGQCLALALHDQDGEKVAVNIKPTDALALAVDLTSSTRQRMKGGAA</sequence>
<proteinExistence type="predicted"/>
<evidence type="ECO:0000313" key="2">
    <source>
        <dbReference type="Proteomes" id="UP000781958"/>
    </source>
</evidence>
<dbReference type="Proteomes" id="UP000781958">
    <property type="component" value="Unassembled WGS sequence"/>
</dbReference>
<organism evidence="1 2">
    <name type="scientific">Azospirillum rugosum</name>
    <dbReference type="NCBI Taxonomy" id="416170"/>
    <lineage>
        <taxon>Bacteria</taxon>
        <taxon>Pseudomonadati</taxon>
        <taxon>Pseudomonadota</taxon>
        <taxon>Alphaproteobacteria</taxon>
        <taxon>Rhodospirillales</taxon>
        <taxon>Azospirillaceae</taxon>
        <taxon>Azospirillum</taxon>
    </lineage>
</organism>
<accession>A0ABS4SGC7</accession>
<keyword evidence="2" id="KW-1185">Reference proteome</keyword>
<name>A0ABS4SGC7_9PROT</name>
<dbReference type="RefSeq" id="WP_209764229.1">
    <property type="nucleotide sequence ID" value="NZ_JAGINP010000002.1"/>
</dbReference>
<protein>
    <recommendedName>
        <fullName evidence="3">DUF2786 domain-containing protein</fullName>
    </recommendedName>
</protein>
<evidence type="ECO:0000313" key="1">
    <source>
        <dbReference type="EMBL" id="MBP2291022.1"/>
    </source>
</evidence>
<gene>
    <name evidence="1" type="ORF">J2851_000764</name>
</gene>
<comment type="caution">
    <text evidence="1">The sequence shown here is derived from an EMBL/GenBank/DDBJ whole genome shotgun (WGS) entry which is preliminary data.</text>
</comment>
<dbReference type="EMBL" id="JAGINP010000002">
    <property type="protein sequence ID" value="MBP2291022.1"/>
    <property type="molecule type" value="Genomic_DNA"/>
</dbReference>
<reference evidence="1 2" key="1">
    <citation type="submission" date="2021-03" db="EMBL/GenBank/DDBJ databases">
        <title>Genomic Encyclopedia of Type Strains, Phase III (KMG-III): the genomes of soil and plant-associated and newly described type strains.</title>
        <authorList>
            <person name="Whitman W."/>
        </authorList>
    </citation>
    <scope>NUCLEOTIDE SEQUENCE [LARGE SCALE GENOMIC DNA]</scope>
    <source>
        <strain evidence="1 2">IMMIB AFH-6</strain>
    </source>
</reference>